<accession>A0AA36FG37</accession>
<name>A0AA36FG37_OCTVU</name>
<dbReference type="EMBL" id="OX597831">
    <property type="protein sequence ID" value="CAI9736297.1"/>
    <property type="molecule type" value="Genomic_DNA"/>
</dbReference>
<organism evidence="2 3">
    <name type="scientific">Octopus vulgaris</name>
    <name type="common">Common octopus</name>
    <dbReference type="NCBI Taxonomy" id="6645"/>
    <lineage>
        <taxon>Eukaryota</taxon>
        <taxon>Metazoa</taxon>
        <taxon>Spiralia</taxon>
        <taxon>Lophotrochozoa</taxon>
        <taxon>Mollusca</taxon>
        <taxon>Cephalopoda</taxon>
        <taxon>Coleoidea</taxon>
        <taxon>Octopodiformes</taxon>
        <taxon>Octopoda</taxon>
        <taxon>Incirrata</taxon>
        <taxon>Octopodidae</taxon>
        <taxon>Octopus</taxon>
    </lineage>
</organism>
<feature type="compositionally biased region" description="Basic residues" evidence="1">
    <location>
        <begin position="78"/>
        <end position="89"/>
    </location>
</feature>
<feature type="compositionally biased region" description="Polar residues" evidence="1">
    <location>
        <begin position="38"/>
        <end position="48"/>
    </location>
</feature>
<feature type="region of interest" description="Disordered" evidence="1">
    <location>
        <begin position="1"/>
        <end position="89"/>
    </location>
</feature>
<evidence type="ECO:0000313" key="3">
    <source>
        <dbReference type="Proteomes" id="UP001162480"/>
    </source>
</evidence>
<evidence type="ECO:0000313" key="2">
    <source>
        <dbReference type="EMBL" id="CAI9736297.1"/>
    </source>
</evidence>
<feature type="compositionally biased region" description="Basic and acidic residues" evidence="1">
    <location>
        <begin position="49"/>
        <end position="77"/>
    </location>
</feature>
<keyword evidence="3" id="KW-1185">Reference proteome</keyword>
<protein>
    <submittedName>
        <fullName evidence="2">Uncharacterized protein</fullName>
    </submittedName>
</protein>
<gene>
    <name evidence="2" type="ORF">OCTVUL_1B009435</name>
</gene>
<dbReference type="Proteomes" id="UP001162480">
    <property type="component" value="Chromosome 18"/>
</dbReference>
<dbReference type="AlphaFoldDB" id="A0AA36FG37"/>
<sequence length="89" mass="9926">MSIGTGKPANLTDKRQEKKPANIVANPIQAIPIEKQNVIETTTMQSENSPKEETHPEKKSTEISSEKESSIKEEPTTKKKKGGYKRYSP</sequence>
<reference evidence="2" key="1">
    <citation type="submission" date="2023-08" db="EMBL/GenBank/DDBJ databases">
        <authorList>
            <person name="Alioto T."/>
            <person name="Alioto T."/>
            <person name="Gomez Garrido J."/>
        </authorList>
    </citation>
    <scope>NUCLEOTIDE SEQUENCE</scope>
</reference>
<proteinExistence type="predicted"/>
<evidence type="ECO:0000256" key="1">
    <source>
        <dbReference type="SAM" id="MobiDB-lite"/>
    </source>
</evidence>